<dbReference type="AlphaFoldDB" id="A0AAN6U2T9"/>
<protein>
    <submittedName>
        <fullName evidence="2">Uncharacterized protein</fullName>
    </submittedName>
</protein>
<name>A0AAN6U2T9_9PEZI</name>
<dbReference type="EMBL" id="MU853227">
    <property type="protein sequence ID" value="KAK4124171.1"/>
    <property type="molecule type" value="Genomic_DNA"/>
</dbReference>
<accession>A0AAN6U2T9</accession>
<dbReference type="RefSeq" id="XP_062647942.1">
    <property type="nucleotide sequence ID" value="XM_062787113.1"/>
</dbReference>
<feature type="transmembrane region" description="Helical" evidence="1">
    <location>
        <begin position="7"/>
        <end position="29"/>
    </location>
</feature>
<reference evidence="2" key="2">
    <citation type="submission" date="2023-05" db="EMBL/GenBank/DDBJ databases">
        <authorList>
            <consortium name="Lawrence Berkeley National Laboratory"/>
            <person name="Steindorff A."/>
            <person name="Hensen N."/>
            <person name="Bonometti L."/>
            <person name="Westerberg I."/>
            <person name="Brannstrom I.O."/>
            <person name="Guillou S."/>
            <person name="Cros-Aarteil S."/>
            <person name="Calhoun S."/>
            <person name="Haridas S."/>
            <person name="Kuo A."/>
            <person name="Mondo S."/>
            <person name="Pangilinan J."/>
            <person name="Riley R."/>
            <person name="Labutti K."/>
            <person name="Andreopoulos B."/>
            <person name="Lipzen A."/>
            <person name="Chen C."/>
            <person name="Yanf M."/>
            <person name="Daum C."/>
            <person name="Ng V."/>
            <person name="Clum A."/>
            <person name="Ohm R."/>
            <person name="Martin F."/>
            <person name="Silar P."/>
            <person name="Natvig D."/>
            <person name="Lalanne C."/>
            <person name="Gautier V."/>
            <person name="Ament-Velasquez S.L."/>
            <person name="Kruys A."/>
            <person name="Hutchinson M.I."/>
            <person name="Powell A.J."/>
            <person name="Barry K."/>
            <person name="Miller A.N."/>
            <person name="Grigoriev I.V."/>
            <person name="Debuchy R."/>
            <person name="Gladieux P."/>
            <person name="Thoren M.H."/>
            <person name="Johannesson H."/>
        </authorList>
    </citation>
    <scope>NUCLEOTIDE SEQUENCE</scope>
    <source>
        <strain evidence="2">CBS 731.68</strain>
    </source>
</reference>
<keyword evidence="1" id="KW-0472">Membrane</keyword>
<organism evidence="2 3">
    <name type="scientific">Parathielavia appendiculata</name>
    <dbReference type="NCBI Taxonomy" id="2587402"/>
    <lineage>
        <taxon>Eukaryota</taxon>
        <taxon>Fungi</taxon>
        <taxon>Dikarya</taxon>
        <taxon>Ascomycota</taxon>
        <taxon>Pezizomycotina</taxon>
        <taxon>Sordariomycetes</taxon>
        <taxon>Sordariomycetidae</taxon>
        <taxon>Sordariales</taxon>
        <taxon>Chaetomiaceae</taxon>
        <taxon>Parathielavia</taxon>
    </lineage>
</organism>
<reference evidence="2" key="1">
    <citation type="journal article" date="2023" name="Mol. Phylogenet. Evol.">
        <title>Genome-scale phylogeny and comparative genomics of the fungal order Sordariales.</title>
        <authorList>
            <person name="Hensen N."/>
            <person name="Bonometti L."/>
            <person name="Westerberg I."/>
            <person name="Brannstrom I.O."/>
            <person name="Guillou S."/>
            <person name="Cros-Aarteil S."/>
            <person name="Calhoun S."/>
            <person name="Haridas S."/>
            <person name="Kuo A."/>
            <person name="Mondo S."/>
            <person name="Pangilinan J."/>
            <person name="Riley R."/>
            <person name="LaButti K."/>
            <person name="Andreopoulos B."/>
            <person name="Lipzen A."/>
            <person name="Chen C."/>
            <person name="Yan M."/>
            <person name="Daum C."/>
            <person name="Ng V."/>
            <person name="Clum A."/>
            <person name="Steindorff A."/>
            <person name="Ohm R.A."/>
            <person name="Martin F."/>
            <person name="Silar P."/>
            <person name="Natvig D.O."/>
            <person name="Lalanne C."/>
            <person name="Gautier V."/>
            <person name="Ament-Velasquez S.L."/>
            <person name="Kruys A."/>
            <person name="Hutchinson M.I."/>
            <person name="Powell A.J."/>
            <person name="Barry K."/>
            <person name="Miller A.N."/>
            <person name="Grigoriev I.V."/>
            <person name="Debuchy R."/>
            <person name="Gladieux P."/>
            <person name="Hiltunen Thoren M."/>
            <person name="Johannesson H."/>
        </authorList>
    </citation>
    <scope>NUCLEOTIDE SEQUENCE</scope>
    <source>
        <strain evidence="2">CBS 731.68</strain>
    </source>
</reference>
<evidence type="ECO:0000313" key="3">
    <source>
        <dbReference type="Proteomes" id="UP001302602"/>
    </source>
</evidence>
<keyword evidence="1" id="KW-0812">Transmembrane</keyword>
<dbReference type="Proteomes" id="UP001302602">
    <property type="component" value="Unassembled WGS sequence"/>
</dbReference>
<gene>
    <name evidence="2" type="ORF">N657DRAFT_379642</name>
</gene>
<evidence type="ECO:0000313" key="2">
    <source>
        <dbReference type="EMBL" id="KAK4124171.1"/>
    </source>
</evidence>
<keyword evidence="1" id="KW-1133">Transmembrane helix</keyword>
<feature type="transmembrane region" description="Helical" evidence="1">
    <location>
        <begin position="41"/>
        <end position="63"/>
    </location>
</feature>
<evidence type="ECO:0000256" key="1">
    <source>
        <dbReference type="SAM" id="Phobius"/>
    </source>
</evidence>
<proteinExistence type="predicted"/>
<comment type="caution">
    <text evidence="2">The sequence shown here is derived from an EMBL/GenBank/DDBJ whole genome shotgun (WGS) entry which is preliminary data.</text>
</comment>
<sequence length="237" mass="25720">MFLIIFLFIYMFLFIIYIFLLFSAILLSLFLSSPLHMPLPLFFFVLLPSLLLCLASYIPVLMLSSWLAPGPRTALTNTPGSDCTGCSCTTQGEFAASKPGPGACCSQQPGNLLVALCVSHQQAVLFDAMSTEQITLNGTDRNWRLCRGPVLESHPSSMTSTELALERVENGKVHARPSASIPGAFKDRQYLHKPKTGTMGFAVLSLARISLGVLGDDIIAVPIQAGSKVPQFKAAFY</sequence>
<dbReference type="GeneID" id="87823883"/>
<keyword evidence="3" id="KW-1185">Reference proteome</keyword>